<dbReference type="Gene3D" id="3.40.50.150">
    <property type="entry name" value="Vaccinia Virus protein VP39"/>
    <property type="match status" value="1"/>
</dbReference>
<dbReference type="PANTHER" id="PTHR13627:SF31">
    <property type="entry name" value="RIBITOL 5-PHOSPHATE TRANSFERASE FKRP"/>
    <property type="match status" value="1"/>
</dbReference>
<dbReference type="Pfam" id="PF03848">
    <property type="entry name" value="TehB"/>
    <property type="match status" value="1"/>
</dbReference>
<dbReference type="Proteomes" id="UP000281738">
    <property type="component" value="Unassembled WGS sequence"/>
</dbReference>
<dbReference type="InterPro" id="IPR015985">
    <property type="entry name" value="TehB-like_dom"/>
</dbReference>
<name>A0A3N2CXZ3_9ACTN</name>
<organism evidence="2 3">
    <name type="scientific">Nocardioides aurantiacus</name>
    <dbReference type="NCBI Taxonomy" id="86796"/>
    <lineage>
        <taxon>Bacteria</taxon>
        <taxon>Bacillati</taxon>
        <taxon>Actinomycetota</taxon>
        <taxon>Actinomycetes</taxon>
        <taxon>Propionibacteriales</taxon>
        <taxon>Nocardioidaceae</taxon>
        <taxon>Nocardioides</taxon>
    </lineage>
</organism>
<dbReference type="SUPFAM" id="SSF53335">
    <property type="entry name" value="S-adenosyl-L-methionine-dependent methyltransferases"/>
    <property type="match status" value="1"/>
</dbReference>
<accession>A0A3N2CXZ3</accession>
<feature type="domain" description="Tellurite resistance methyltransferase TehB-like" evidence="1">
    <location>
        <begin position="343"/>
        <end position="391"/>
    </location>
</feature>
<dbReference type="RefSeq" id="WP_246003557.1">
    <property type="nucleotide sequence ID" value="NZ_RKHO01000001.1"/>
</dbReference>
<protein>
    <submittedName>
        <fullName evidence="2">Tellurite resistance protein TehB</fullName>
    </submittedName>
</protein>
<evidence type="ECO:0000313" key="3">
    <source>
        <dbReference type="Proteomes" id="UP000281738"/>
    </source>
</evidence>
<dbReference type="InterPro" id="IPR029063">
    <property type="entry name" value="SAM-dependent_MTases_sf"/>
</dbReference>
<evidence type="ECO:0000313" key="2">
    <source>
        <dbReference type="EMBL" id="ROR92407.1"/>
    </source>
</evidence>
<proteinExistence type="predicted"/>
<keyword evidence="3" id="KW-1185">Reference proteome</keyword>
<dbReference type="InterPro" id="IPR052613">
    <property type="entry name" value="LicD_transferase"/>
</dbReference>
<dbReference type="PANTHER" id="PTHR13627">
    <property type="entry name" value="FUKUTIN RELATED PROTEIN"/>
    <property type="match status" value="1"/>
</dbReference>
<reference evidence="2 3" key="1">
    <citation type="submission" date="2018-11" db="EMBL/GenBank/DDBJ databases">
        <title>Sequencing the genomes of 1000 actinobacteria strains.</title>
        <authorList>
            <person name="Klenk H.-P."/>
        </authorList>
    </citation>
    <scope>NUCLEOTIDE SEQUENCE [LARGE SCALE GENOMIC DNA]</scope>
    <source>
        <strain evidence="2 3">DSM 12652</strain>
    </source>
</reference>
<gene>
    <name evidence="2" type="ORF">EDD33_3297</name>
</gene>
<sequence length="522" mass="57629">MGQPRVDAVDDAGLRLGVPPGEDVVVDVLLDERRIWSFWVQRDTGPDPDGPADARLVAWPAPLRTFLSGHTRLTVAEHVSGRVLHDAERRFGTGEERIAVVNEAGKPLGIDKSGRMAQTFDTRSAEHVGPLLDAVEEVLRALREAGIEAFVAYGTLLGAVREQRLIGHDSDADLGYVSRHTHPVDVVRESFALQRRLTDMGYTVVRYSGAAFRIDVREADGSWRGLDLFGGYLDAGRLFLMGEVGVPFEPEWVFPLGEATLEGRSVPVPARPEKLLEAMYGPSWRVPDPAYQFSTPPWVQRALNGWFRGTRVHREAWERRYSTAEGRRPEQEPSELARAVAASLGSDGRVVDLGAGNGRDALWLARQGLEVTAYDFVVRGATEARAAAQAEGLRLDVEPLNLHEWRSVLAVGATEARRGAARGGPRALMARHLADSTTAGGRDVLWRLCSMALRSGGQLHLEHWVRGGSAEHPGHRRLSPALVRRELEARGARIVHEEKYERTTVDSDDTRTIGRVVAQWHD</sequence>
<evidence type="ECO:0000259" key="1">
    <source>
        <dbReference type="Pfam" id="PF03848"/>
    </source>
</evidence>
<comment type="caution">
    <text evidence="2">The sequence shown here is derived from an EMBL/GenBank/DDBJ whole genome shotgun (WGS) entry which is preliminary data.</text>
</comment>
<dbReference type="AlphaFoldDB" id="A0A3N2CXZ3"/>
<dbReference type="EMBL" id="RKHO01000001">
    <property type="protein sequence ID" value="ROR92407.1"/>
    <property type="molecule type" value="Genomic_DNA"/>
</dbReference>